<gene>
    <name evidence="5" type="ORF">A3770_06p42110</name>
</gene>
<dbReference type="FunFam" id="3.40.1180.10:FF:000001">
    <property type="entry name" value="(2E,6E)-farnesyl-diphosphate-specific ditrans,polycis-undecaprenyl-diphosphate synthase"/>
    <property type="match status" value="1"/>
</dbReference>
<keyword evidence="2 3" id="KW-0808">Transferase</keyword>
<evidence type="ECO:0000313" key="5">
    <source>
        <dbReference type="EMBL" id="QDZ21693.1"/>
    </source>
</evidence>
<dbReference type="InterPro" id="IPR018520">
    <property type="entry name" value="UPP_synth-like_CS"/>
</dbReference>
<reference evidence="5 6" key="1">
    <citation type="submission" date="2018-07" db="EMBL/GenBank/DDBJ databases">
        <title>The complete nuclear genome of the prasinophyte Chloropicon primus (CCMP1205).</title>
        <authorList>
            <person name="Pombert J.-F."/>
            <person name="Otis C."/>
            <person name="Turmel M."/>
            <person name="Lemieux C."/>
        </authorList>
    </citation>
    <scope>NUCLEOTIDE SEQUENCE [LARGE SCALE GENOMIC DNA]</scope>
    <source>
        <strain evidence="5 6">CCMP1205</strain>
    </source>
</reference>
<evidence type="ECO:0000256" key="4">
    <source>
        <dbReference type="SAM" id="MobiDB-lite"/>
    </source>
</evidence>
<protein>
    <recommendedName>
        <fullName evidence="3">Alkyl transferase</fullName>
        <ecNumber evidence="3">2.5.1.-</ecNumber>
    </recommendedName>
</protein>
<accession>A0A5B8MMH2</accession>
<evidence type="ECO:0000256" key="3">
    <source>
        <dbReference type="RuleBase" id="RU363018"/>
    </source>
</evidence>
<dbReference type="PANTHER" id="PTHR10291:SF0">
    <property type="entry name" value="DEHYDRODOLICHYL DIPHOSPHATE SYNTHASE 2"/>
    <property type="match status" value="1"/>
</dbReference>
<keyword evidence="6" id="KW-1185">Reference proteome</keyword>
<dbReference type="Proteomes" id="UP000316726">
    <property type="component" value="Chromosome 6"/>
</dbReference>
<dbReference type="STRING" id="1764295.A0A5B8MMH2"/>
<feature type="region of interest" description="Disordered" evidence="4">
    <location>
        <begin position="1"/>
        <end position="71"/>
    </location>
</feature>
<organism evidence="5 6">
    <name type="scientific">Chloropicon primus</name>
    <dbReference type="NCBI Taxonomy" id="1764295"/>
    <lineage>
        <taxon>Eukaryota</taxon>
        <taxon>Viridiplantae</taxon>
        <taxon>Chlorophyta</taxon>
        <taxon>Chloropicophyceae</taxon>
        <taxon>Chloropicales</taxon>
        <taxon>Chloropicaceae</taxon>
        <taxon>Chloropicon</taxon>
    </lineage>
</organism>
<dbReference type="Pfam" id="PF01255">
    <property type="entry name" value="Prenyltransf"/>
    <property type="match status" value="1"/>
</dbReference>
<dbReference type="AlphaFoldDB" id="A0A5B8MMH2"/>
<proteinExistence type="inferred from homology"/>
<dbReference type="NCBIfam" id="TIGR00055">
    <property type="entry name" value="uppS"/>
    <property type="match status" value="1"/>
</dbReference>
<comment type="cofactor">
    <cofactor evidence="1">
        <name>Mg(2+)</name>
        <dbReference type="ChEBI" id="CHEBI:18420"/>
    </cofactor>
</comment>
<evidence type="ECO:0000313" key="6">
    <source>
        <dbReference type="Proteomes" id="UP000316726"/>
    </source>
</evidence>
<dbReference type="InterPro" id="IPR036424">
    <property type="entry name" value="UPP_synth-like_sf"/>
</dbReference>
<dbReference type="GO" id="GO:0045547">
    <property type="term" value="F:ditrans,polycis-polyprenyl diphosphate synthase [(2E,6E)-farnesyl diphosphate specific] activity"/>
    <property type="evidence" value="ECO:0007669"/>
    <property type="project" value="TreeGrafter"/>
</dbReference>
<dbReference type="SUPFAM" id="SSF64005">
    <property type="entry name" value="Undecaprenyl diphosphate synthase"/>
    <property type="match status" value="1"/>
</dbReference>
<dbReference type="Gene3D" id="3.40.1180.10">
    <property type="entry name" value="Decaprenyl diphosphate synthase-like"/>
    <property type="match status" value="1"/>
</dbReference>
<comment type="similarity">
    <text evidence="3">Belongs to the UPP synthase family.</text>
</comment>
<dbReference type="OrthoDB" id="4173905at2759"/>
<dbReference type="HAMAP" id="MF_01139">
    <property type="entry name" value="ISPT"/>
    <property type="match status" value="1"/>
</dbReference>
<dbReference type="PROSITE" id="PS01066">
    <property type="entry name" value="UPP_SYNTHASE"/>
    <property type="match status" value="1"/>
</dbReference>
<feature type="compositionally biased region" description="Low complexity" evidence="4">
    <location>
        <begin position="30"/>
        <end position="44"/>
    </location>
</feature>
<evidence type="ECO:0000256" key="2">
    <source>
        <dbReference type="ARBA" id="ARBA00022679"/>
    </source>
</evidence>
<dbReference type="GO" id="GO:0016094">
    <property type="term" value="P:polyprenol biosynthetic process"/>
    <property type="evidence" value="ECO:0007669"/>
    <property type="project" value="TreeGrafter"/>
</dbReference>
<dbReference type="PANTHER" id="PTHR10291">
    <property type="entry name" value="DEHYDRODOLICHYL DIPHOSPHATE SYNTHASE FAMILY MEMBER"/>
    <property type="match status" value="1"/>
</dbReference>
<sequence length="308" mass="34006">MRSAHHVGGVGREGRGLASGGLDRARVRSTADPSTTTASPSPSYSEEEAGESGVTERGGEPPPSSEEVKVPRHLAVIMDGNYRWALQRGRRGEEGHAAGIDALRTLVECSVSYGVRALTVYAFSVDNWKRGDGERSFIFTLFERCLNTEISELLAKGVCIRFIGVRTGLPHSLRVLMDRAESLTRDNTSLHLTIAINYSARADIVAAARGIARAVSENRIGAEDVDEDLFQSHLSTSVIPPSCGQPDLLLRTSGEERLSNFLLWELAYTELCFVKVNWPDFNEESFENALQEYSKRDRRYGGRTQDQQ</sequence>
<dbReference type="InterPro" id="IPR001441">
    <property type="entry name" value="UPP_synth-like"/>
</dbReference>
<name>A0A5B8MMH2_9CHLO</name>
<dbReference type="CDD" id="cd00475">
    <property type="entry name" value="Cis_IPPS"/>
    <property type="match status" value="1"/>
</dbReference>
<dbReference type="EC" id="2.5.1.-" evidence="3"/>
<dbReference type="EMBL" id="CP031039">
    <property type="protein sequence ID" value="QDZ21693.1"/>
    <property type="molecule type" value="Genomic_DNA"/>
</dbReference>
<evidence type="ECO:0000256" key="1">
    <source>
        <dbReference type="ARBA" id="ARBA00001946"/>
    </source>
</evidence>